<evidence type="ECO:0000313" key="1">
    <source>
        <dbReference type="EMBL" id="TFK73763.1"/>
    </source>
</evidence>
<dbReference type="EMBL" id="ML208273">
    <property type="protein sequence ID" value="TFK73763.1"/>
    <property type="molecule type" value="Genomic_DNA"/>
</dbReference>
<accession>A0ACD3B628</accession>
<gene>
    <name evidence="1" type="ORF">BDN72DRAFT_834384</name>
</gene>
<proteinExistence type="predicted"/>
<reference evidence="1 2" key="1">
    <citation type="journal article" date="2019" name="Nat. Ecol. Evol.">
        <title>Megaphylogeny resolves global patterns of mushroom evolution.</title>
        <authorList>
            <person name="Varga T."/>
            <person name="Krizsan K."/>
            <person name="Foldi C."/>
            <person name="Dima B."/>
            <person name="Sanchez-Garcia M."/>
            <person name="Sanchez-Ramirez S."/>
            <person name="Szollosi G.J."/>
            <person name="Szarkandi J.G."/>
            <person name="Papp V."/>
            <person name="Albert L."/>
            <person name="Andreopoulos W."/>
            <person name="Angelini C."/>
            <person name="Antonin V."/>
            <person name="Barry K.W."/>
            <person name="Bougher N.L."/>
            <person name="Buchanan P."/>
            <person name="Buyck B."/>
            <person name="Bense V."/>
            <person name="Catcheside P."/>
            <person name="Chovatia M."/>
            <person name="Cooper J."/>
            <person name="Damon W."/>
            <person name="Desjardin D."/>
            <person name="Finy P."/>
            <person name="Geml J."/>
            <person name="Haridas S."/>
            <person name="Hughes K."/>
            <person name="Justo A."/>
            <person name="Karasinski D."/>
            <person name="Kautmanova I."/>
            <person name="Kiss B."/>
            <person name="Kocsube S."/>
            <person name="Kotiranta H."/>
            <person name="LaButti K.M."/>
            <person name="Lechner B.E."/>
            <person name="Liimatainen K."/>
            <person name="Lipzen A."/>
            <person name="Lukacs Z."/>
            <person name="Mihaltcheva S."/>
            <person name="Morgado L.N."/>
            <person name="Niskanen T."/>
            <person name="Noordeloos M.E."/>
            <person name="Ohm R.A."/>
            <person name="Ortiz-Santana B."/>
            <person name="Ovrebo C."/>
            <person name="Racz N."/>
            <person name="Riley R."/>
            <person name="Savchenko A."/>
            <person name="Shiryaev A."/>
            <person name="Soop K."/>
            <person name="Spirin V."/>
            <person name="Szebenyi C."/>
            <person name="Tomsovsky M."/>
            <person name="Tulloss R.E."/>
            <person name="Uehling J."/>
            <person name="Grigoriev I.V."/>
            <person name="Vagvolgyi C."/>
            <person name="Papp T."/>
            <person name="Martin F.M."/>
            <person name="Miettinen O."/>
            <person name="Hibbett D.S."/>
            <person name="Nagy L.G."/>
        </authorList>
    </citation>
    <scope>NUCLEOTIDE SEQUENCE [LARGE SCALE GENOMIC DNA]</scope>
    <source>
        <strain evidence="1 2">NL-1719</strain>
    </source>
</reference>
<dbReference type="Proteomes" id="UP000308600">
    <property type="component" value="Unassembled WGS sequence"/>
</dbReference>
<keyword evidence="2" id="KW-1185">Reference proteome</keyword>
<sequence length="235" mass="26347">MPPPKGPLWDHFLTGSKQNNSHVRAHCRSCIEKQRPEGTTIELDDNGNTKLMSSQSWVLDAMKSDVGGVLGVRRSMLAHILGKGGSGPCPNVGLEVKKLAKSLKSGKSNGKENRKREREDSDSGSERSDDSERKERPKKKHHTKVKEVLQQTESKVYRGPNIPFEPDQEAEIRKQFLKATISANLPFQWVEDPEVIKLFLMFRATADEVMPSRQQLKAALHGESRDSNKVQARAL</sequence>
<protein>
    <submittedName>
        <fullName evidence="1">Uncharacterized protein</fullName>
    </submittedName>
</protein>
<organism evidence="1 2">
    <name type="scientific">Pluteus cervinus</name>
    <dbReference type="NCBI Taxonomy" id="181527"/>
    <lineage>
        <taxon>Eukaryota</taxon>
        <taxon>Fungi</taxon>
        <taxon>Dikarya</taxon>
        <taxon>Basidiomycota</taxon>
        <taxon>Agaricomycotina</taxon>
        <taxon>Agaricomycetes</taxon>
        <taxon>Agaricomycetidae</taxon>
        <taxon>Agaricales</taxon>
        <taxon>Pluteineae</taxon>
        <taxon>Pluteaceae</taxon>
        <taxon>Pluteus</taxon>
    </lineage>
</organism>
<evidence type="ECO:0000313" key="2">
    <source>
        <dbReference type="Proteomes" id="UP000308600"/>
    </source>
</evidence>
<name>A0ACD3B628_9AGAR</name>